<dbReference type="Gene3D" id="3.40.1810.10">
    <property type="entry name" value="Transcription factor, MADS-box"/>
    <property type="match status" value="1"/>
</dbReference>
<feature type="compositionally biased region" description="Basic and acidic residues" evidence="6">
    <location>
        <begin position="56"/>
        <end position="65"/>
    </location>
</feature>
<dbReference type="PANTHER" id="PTHR48019">
    <property type="entry name" value="SERUM RESPONSE FACTOR HOMOLOG"/>
    <property type="match status" value="1"/>
</dbReference>
<keyword evidence="2" id="KW-0805">Transcription regulation</keyword>
<feature type="region of interest" description="Disordered" evidence="6">
    <location>
        <begin position="1"/>
        <end position="104"/>
    </location>
</feature>
<dbReference type="PRINTS" id="PR00404">
    <property type="entry name" value="MADSDOMAIN"/>
</dbReference>
<keyword evidence="9" id="KW-1185">Reference proteome</keyword>
<evidence type="ECO:0000256" key="6">
    <source>
        <dbReference type="SAM" id="MobiDB-lite"/>
    </source>
</evidence>
<gene>
    <name evidence="8" type="ORF">PVAP13_5KG092874</name>
</gene>
<feature type="region of interest" description="Disordered" evidence="6">
    <location>
        <begin position="303"/>
        <end position="332"/>
    </location>
</feature>
<feature type="compositionally biased region" description="Basic and acidic residues" evidence="6">
    <location>
        <begin position="162"/>
        <end position="174"/>
    </location>
</feature>
<dbReference type="SMART" id="SM00432">
    <property type="entry name" value="MADS"/>
    <property type="match status" value="1"/>
</dbReference>
<name>A0A8T0SBU3_PANVG</name>
<dbReference type="Proteomes" id="UP000823388">
    <property type="component" value="Chromosome 5K"/>
</dbReference>
<dbReference type="GO" id="GO:0046983">
    <property type="term" value="F:protein dimerization activity"/>
    <property type="evidence" value="ECO:0007669"/>
    <property type="project" value="InterPro"/>
</dbReference>
<organism evidence="8 9">
    <name type="scientific">Panicum virgatum</name>
    <name type="common">Blackwell switchgrass</name>
    <dbReference type="NCBI Taxonomy" id="38727"/>
    <lineage>
        <taxon>Eukaryota</taxon>
        <taxon>Viridiplantae</taxon>
        <taxon>Streptophyta</taxon>
        <taxon>Embryophyta</taxon>
        <taxon>Tracheophyta</taxon>
        <taxon>Spermatophyta</taxon>
        <taxon>Magnoliopsida</taxon>
        <taxon>Liliopsida</taxon>
        <taxon>Poales</taxon>
        <taxon>Poaceae</taxon>
        <taxon>PACMAD clade</taxon>
        <taxon>Panicoideae</taxon>
        <taxon>Panicodae</taxon>
        <taxon>Paniceae</taxon>
        <taxon>Panicinae</taxon>
        <taxon>Panicum</taxon>
        <taxon>Panicum sect. Hiantes</taxon>
    </lineage>
</organism>
<dbReference type="InterPro" id="IPR050142">
    <property type="entry name" value="MADS-box/MEF2_TF"/>
</dbReference>
<feature type="compositionally biased region" description="Basic and acidic residues" evidence="6">
    <location>
        <begin position="303"/>
        <end position="313"/>
    </location>
</feature>
<evidence type="ECO:0000256" key="4">
    <source>
        <dbReference type="ARBA" id="ARBA00023163"/>
    </source>
</evidence>
<dbReference type="SUPFAM" id="SSF55455">
    <property type="entry name" value="SRF-like"/>
    <property type="match status" value="1"/>
</dbReference>
<comment type="subcellular location">
    <subcellularLocation>
        <location evidence="1">Nucleus</location>
    </subcellularLocation>
</comment>
<evidence type="ECO:0000259" key="7">
    <source>
        <dbReference type="PROSITE" id="PS50066"/>
    </source>
</evidence>
<protein>
    <recommendedName>
        <fullName evidence="7">MADS-box domain-containing protein</fullName>
    </recommendedName>
</protein>
<feature type="region of interest" description="Disordered" evidence="6">
    <location>
        <begin position="270"/>
        <end position="291"/>
    </location>
</feature>
<evidence type="ECO:0000313" key="9">
    <source>
        <dbReference type="Proteomes" id="UP000823388"/>
    </source>
</evidence>
<keyword evidence="3" id="KW-0238">DNA-binding</keyword>
<keyword evidence="4" id="KW-0804">Transcription</keyword>
<evidence type="ECO:0000256" key="1">
    <source>
        <dbReference type="ARBA" id="ARBA00004123"/>
    </source>
</evidence>
<evidence type="ECO:0000256" key="2">
    <source>
        <dbReference type="ARBA" id="ARBA00023015"/>
    </source>
</evidence>
<dbReference type="InterPro" id="IPR036879">
    <property type="entry name" value="TF_MADSbox_sf"/>
</dbReference>
<comment type="caution">
    <text evidence="8">The sequence shown here is derived from an EMBL/GenBank/DDBJ whole genome shotgun (WGS) entry which is preliminary data.</text>
</comment>
<dbReference type="GO" id="GO:0005634">
    <property type="term" value="C:nucleus"/>
    <property type="evidence" value="ECO:0007669"/>
    <property type="project" value="UniProtKB-SubCell"/>
</dbReference>
<feature type="domain" description="MADS-box" evidence="7">
    <location>
        <begin position="103"/>
        <end position="143"/>
    </location>
</feature>
<dbReference type="InterPro" id="IPR002100">
    <property type="entry name" value="TF_MADSbox"/>
</dbReference>
<dbReference type="PROSITE" id="PS50066">
    <property type="entry name" value="MADS_BOX_2"/>
    <property type="match status" value="1"/>
</dbReference>
<feature type="compositionally biased region" description="Basic and acidic residues" evidence="6">
    <location>
        <begin position="184"/>
        <end position="195"/>
    </location>
</feature>
<evidence type="ECO:0000256" key="3">
    <source>
        <dbReference type="ARBA" id="ARBA00023125"/>
    </source>
</evidence>
<reference evidence="8" key="1">
    <citation type="submission" date="2020-05" db="EMBL/GenBank/DDBJ databases">
        <title>WGS assembly of Panicum virgatum.</title>
        <authorList>
            <person name="Lovell J.T."/>
            <person name="Jenkins J."/>
            <person name="Shu S."/>
            <person name="Juenger T.E."/>
            <person name="Schmutz J."/>
        </authorList>
    </citation>
    <scope>NUCLEOTIDE SEQUENCE</scope>
    <source>
        <strain evidence="8">AP13</strain>
    </source>
</reference>
<keyword evidence="5" id="KW-0539">Nucleus</keyword>
<dbReference type="GO" id="GO:0003677">
    <property type="term" value="F:DNA binding"/>
    <property type="evidence" value="ECO:0007669"/>
    <property type="project" value="UniProtKB-KW"/>
</dbReference>
<evidence type="ECO:0000256" key="5">
    <source>
        <dbReference type="ARBA" id="ARBA00023242"/>
    </source>
</evidence>
<proteinExistence type="predicted"/>
<dbReference type="EMBL" id="CM029045">
    <property type="protein sequence ID" value="KAG2595697.1"/>
    <property type="molecule type" value="Genomic_DNA"/>
</dbReference>
<dbReference type="AlphaFoldDB" id="A0A8T0SBU3"/>
<dbReference type="Pfam" id="PF00319">
    <property type="entry name" value="SRF-TF"/>
    <property type="match status" value="1"/>
</dbReference>
<feature type="compositionally biased region" description="Low complexity" evidence="6">
    <location>
        <begin position="86"/>
        <end position="102"/>
    </location>
</feature>
<evidence type="ECO:0000313" key="8">
    <source>
        <dbReference type="EMBL" id="KAG2595697.1"/>
    </source>
</evidence>
<feature type="compositionally biased region" description="Basic and acidic residues" evidence="6">
    <location>
        <begin position="321"/>
        <end position="332"/>
    </location>
</feature>
<sequence length="332" mass="36084">MLGLRRSPPGPEPARHGSQGRGGPRDCHAAHHVVSRSLAMGPRSRATRGLSRYGKFRIDSGEKRLGGGPGGVGFPRERRRRDAAARARGAAADRGPRQPAGRFSKRRAGLFKKAFELSLLCDAEVALLVFSPAGKLYEYASASIQDTYDRYQQFAGPAGDANGDRNGNDRSDLSKKKKKKKKKGNDQKISNKDEASSDLQSTLREIVTWCLQSNADESDANELDKLENLLRNALRDTKSKKIQLLAKQNEGPFTPWLARGHGRQLGRRAALAGSKASRAGPRSARTGGAEPLVVRLRAVRSARDERAAEHPRFDAGGVRNGGEKGWGDDFVG</sequence>
<accession>A0A8T0SBU3</accession>
<feature type="region of interest" description="Disordered" evidence="6">
    <location>
        <begin position="155"/>
        <end position="197"/>
    </location>
</feature>